<dbReference type="EMBL" id="VUNE01000001">
    <property type="protein sequence ID" value="MST61500.1"/>
    <property type="molecule type" value="Genomic_DNA"/>
</dbReference>
<dbReference type="Gene3D" id="3.30.980.10">
    <property type="entry name" value="Threonyl-trna Synthetase, Chain A, domain 2"/>
    <property type="match status" value="1"/>
</dbReference>
<dbReference type="SUPFAM" id="SSF55186">
    <property type="entry name" value="ThrRS/AlaRS common domain"/>
    <property type="match status" value="1"/>
</dbReference>
<dbReference type="SUPFAM" id="SSF52540">
    <property type="entry name" value="P-loop containing nucleoside triphosphate hydrolases"/>
    <property type="match status" value="1"/>
</dbReference>
<keyword evidence="3" id="KW-1185">Reference proteome</keyword>
<protein>
    <submittedName>
        <fullName evidence="2">Nucleoside kinase</fullName>
    </submittedName>
</protein>
<evidence type="ECO:0000313" key="2">
    <source>
        <dbReference type="EMBL" id="MST61500.1"/>
    </source>
</evidence>
<name>A0A6N7WXU9_9FIRM</name>
<dbReference type="InterPro" id="IPR027417">
    <property type="entry name" value="P-loop_NTPase"/>
</dbReference>
<feature type="domain" description="Phosphoribulokinase/uridine kinase" evidence="1">
    <location>
        <begin position="287"/>
        <end position="488"/>
    </location>
</feature>
<keyword evidence="2" id="KW-0418">Kinase</keyword>
<dbReference type="Gene3D" id="3.40.50.300">
    <property type="entry name" value="P-loop containing nucleotide triphosphate hydrolases"/>
    <property type="match status" value="1"/>
</dbReference>
<dbReference type="AlphaFoldDB" id="A0A6N7WXU9"/>
<dbReference type="RefSeq" id="WP_154536934.1">
    <property type="nucleotide sequence ID" value="NZ_JAXFLG010000031.1"/>
</dbReference>
<dbReference type="CDD" id="cd02028">
    <property type="entry name" value="UMPK_like"/>
    <property type="match status" value="1"/>
</dbReference>
<dbReference type="GO" id="GO:0016301">
    <property type="term" value="F:kinase activity"/>
    <property type="evidence" value="ECO:0007669"/>
    <property type="project" value="UniProtKB-KW"/>
</dbReference>
<reference evidence="2 3" key="1">
    <citation type="submission" date="2019-08" db="EMBL/GenBank/DDBJ databases">
        <title>In-depth cultivation of the pig gut microbiome towards novel bacterial diversity and tailored functional studies.</title>
        <authorList>
            <person name="Wylensek D."/>
            <person name="Hitch T.C.A."/>
            <person name="Clavel T."/>
        </authorList>
    </citation>
    <scope>NUCLEOTIDE SEQUENCE [LARGE SCALE GENOMIC DNA]</scope>
    <source>
        <strain evidence="2 3">WCA-SAB-591-4A-A</strain>
    </source>
</reference>
<dbReference type="Proteomes" id="UP000440713">
    <property type="component" value="Unassembled WGS sequence"/>
</dbReference>
<evidence type="ECO:0000313" key="3">
    <source>
        <dbReference type="Proteomes" id="UP000440713"/>
    </source>
</evidence>
<dbReference type="GO" id="GO:0005524">
    <property type="term" value="F:ATP binding"/>
    <property type="evidence" value="ECO:0007669"/>
    <property type="project" value="InterPro"/>
</dbReference>
<proteinExistence type="predicted"/>
<evidence type="ECO:0000259" key="1">
    <source>
        <dbReference type="Pfam" id="PF00485"/>
    </source>
</evidence>
<comment type="caution">
    <text evidence="2">The sequence shown here is derived from an EMBL/GenBank/DDBJ whole genome shotgun (WGS) entry which is preliminary data.</text>
</comment>
<dbReference type="Pfam" id="PF00485">
    <property type="entry name" value="PRK"/>
    <property type="match status" value="1"/>
</dbReference>
<sequence length="551" mass="63105">MSGLVFNIDGREIKVDKDKIKLSELAMLVEENYQGHICMGIIDNRLYDLNRIIYKSCSIKFLDTTTEDGTRLYFRGLSLLLVIASQNLFGKSRVSIKHSLGDGLYCEIENGHLLSEDDIANIKMEMINIVKNDYPIVCKYMTNDQAIDLFENLGRIEKSELLKYRKDDLTRVYECNGYMDYFYGYMFPTTGYLTDIDVAKMSKGLIILGPKNGVKGTTTELKEHVKLSEIYNESEEWSNTLGIFNVVDLNQIIEEGRYGEMIRTVEALHEKKIAEIAEKIVEKNSKVILIAAPSSSGKTSFAQRLSTQLKVIGVNPLPISLDDYFIDRKLTPLDEHGKYDYESIYSIDLEKFNEDLDKLINGEEIERIKFDFIEGKRVYTGEQLSVKKGQPIILEGIHCLNPILTKGIEDEFKYKIYISVITQVNLDDHNRISTSDLRLLRRMVRDNSFRGLNAEQTIEIWPSVRAGEIKNIFPYQEEADIMFNSASVYELSVLKPIADNLLKSIDTESPNYLEAMRLRKMLQYFDEITDLGDIGPTSIIREFIGGSRILV</sequence>
<gene>
    <name evidence="2" type="ORF">FYJ71_00690</name>
</gene>
<dbReference type="PANTHER" id="PTHR10285">
    <property type="entry name" value="URIDINE KINASE"/>
    <property type="match status" value="1"/>
</dbReference>
<accession>A0A6N7WXU9</accession>
<dbReference type="InterPro" id="IPR018163">
    <property type="entry name" value="Thr/Ala-tRNA-synth_IIc_edit"/>
</dbReference>
<dbReference type="InterPro" id="IPR006083">
    <property type="entry name" value="PRK/URK"/>
</dbReference>
<keyword evidence="2" id="KW-0808">Transferase</keyword>
<organism evidence="2 3">
    <name type="scientific">Peptostreptococcus porci</name>
    <dbReference type="NCBI Taxonomy" id="2652282"/>
    <lineage>
        <taxon>Bacteria</taxon>
        <taxon>Bacillati</taxon>
        <taxon>Bacillota</taxon>
        <taxon>Clostridia</taxon>
        <taxon>Peptostreptococcales</taxon>
        <taxon>Peptostreptococcaceae</taxon>
        <taxon>Peptostreptococcus</taxon>
    </lineage>
</organism>